<keyword evidence="4 6" id="KW-0472">Membrane</keyword>
<dbReference type="PANTHER" id="PTHR23501">
    <property type="entry name" value="MAJOR FACILITATOR SUPERFAMILY"/>
    <property type="match status" value="1"/>
</dbReference>
<evidence type="ECO:0000313" key="8">
    <source>
        <dbReference type="EMBL" id="KAK7955994.1"/>
    </source>
</evidence>
<gene>
    <name evidence="8" type="ORF">PG986_005216</name>
</gene>
<sequence>MDNIKLHNYSQEHPRTSGEGPNSHPVSLHGLKQQDTNEDEDKPQVAKLDQLSGWRLWVTHSCLLLGLFMATIESSIVTTALVPIAEALMDFQNANWVVAAYLITYTAFLIIFARISDLCGRKPTLIAAITIFTVFSGACTAAQTMTQLIILRAFQGIGGAGLYSLAMSIVLEVTPPKHIGLATGLFGPTFVLSNLLGPVLGGFLTTSLSWRLVFFINLPTGIILLCVLGWIFPANSTPLPLSRRTLSFVDWPGMFLSLLGVISLIYALEKGGARQRWASPDIIATLALSGVGLVGFVTWEWIVSDPRKKRTRMLPLFPIRLIWGSTPASIPGLLPLPSLFAIPTHQHCSTAFLVGFPFLITTTGFRMLPLLLLAAGGAGVGAVVGSKFNISWHILASSLALQIVGLGLMATLPTSGDVSSAQYGYQVLLGFGFGLSLSSITIGAVTQVRTLGGLMGIAIAQAVVFGEIYLKLEKKLSYDTLDMILVSPRPVAKLAPHDKEMVINAYGVAFNLINIIAVGVCIAALIACMGIWRRKRLSITDTGV</sequence>
<evidence type="ECO:0000313" key="9">
    <source>
        <dbReference type="Proteomes" id="UP001391051"/>
    </source>
</evidence>
<evidence type="ECO:0000259" key="7">
    <source>
        <dbReference type="PROSITE" id="PS50850"/>
    </source>
</evidence>
<feature type="transmembrane region" description="Helical" evidence="6">
    <location>
        <begin position="125"/>
        <end position="143"/>
    </location>
</feature>
<feature type="domain" description="Major facilitator superfamily (MFS) profile" evidence="7">
    <location>
        <begin position="59"/>
        <end position="544"/>
    </location>
</feature>
<feature type="transmembrane region" description="Helical" evidence="6">
    <location>
        <begin position="367"/>
        <end position="384"/>
    </location>
</feature>
<dbReference type="EMBL" id="JAQQWE010000004">
    <property type="protein sequence ID" value="KAK7955994.1"/>
    <property type="molecule type" value="Genomic_DNA"/>
</dbReference>
<feature type="region of interest" description="Disordered" evidence="5">
    <location>
        <begin position="1"/>
        <end position="43"/>
    </location>
</feature>
<dbReference type="Proteomes" id="UP001391051">
    <property type="component" value="Unassembled WGS sequence"/>
</dbReference>
<evidence type="ECO:0000256" key="1">
    <source>
        <dbReference type="ARBA" id="ARBA00004141"/>
    </source>
</evidence>
<feature type="transmembrane region" description="Helical" evidence="6">
    <location>
        <begin position="508"/>
        <end position="532"/>
    </location>
</feature>
<feature type="transmembrane region" description="Helical" evidence="6">
    <location>
        <begin position="178"/>
        <end position="200"/>
    </location>
</feature>
<comment type="caution">
    <text evidence="8">The sequence shown here is derived from an EMBL/GenBank/DDBJ whole genome shotgun (WGS) entry which is preliminary data.</text>
</comment>
<evidence type="ECO:0000256" key="2">
    <source>
        <dbReference type="ARBA" id="ARBA00022692"/>
    </source>
</evidence>
<feature type="transmembrane region" description="Helical" evidence="6">
    <location>
        <begin position="314"/>
        <end position="334"/>
    </location>
</feature>
<keyword evidence="9" id="KW-1185">Reference proteome</keyword>
<reference evidence="8 9" key="1">
    <citation type="submission" date="2023-01" db="EMBL/GenBank/DDBJ databases">
        <title>Analysis of 21 Apiospora genomes using comparative genomics revels a genus with tremendous synthesis potential of carbohydrate active enzymes and secondary metabolites.</title>
        <authorList>
            <person name="Sorensen T."/>
        </authorList>
    </citation>
    <scope>NUCLEOTIDE SEQUENCE [LARGE SCALE GENOMIC DNA]</scope>
    <source>
        <strain evidence="8 9">CBS 24483</strain>
    </source>
</reference>
<dbReference type="PANTHER" id="PTHR23501:SF43">
    <property type="entry name" value="MULTIDRUG TRANSPORTER, PUTATIVE (AFU_ORTHOLOGUE AFUA_6G03040)-RELATED"/>
    <property type="match status" value="1"/>
</dbReference>
<name>A0ABR1QHC1_9PEZI</name>
<dbReference type="GeneID" id="92074500"/>
<feature type="transmembrane region" description="Helical" evidence="6">
    <location>
        <begin position="282"/>
        <end position="302"/>
    </location>
</feature>
<dbReference type="PRINTS" id="PR01036">
    <property type="entry name" value="TCRTETB"/>
</dbReference>
<feature type="transmembrane region" description="Helical" evidence="6">
    <location>
        <begin position="390"/>
        <end position="411"/>
    </location>
</feature>
<dbReference type="SUPFAM" id="SSF103473">
    <property type="entry name" value="MFS general substrate transporter"/>
    <property type="match status" value="1"/>
</dbReference>
<comment type="subcellular location">
    <subcellularLocation>
        <location evidence="1">Membrane</location>
        <topology evidence="1">Multi-pass membrane protein</topology>
    </subcellularLocation>
</comment>
<keyword evidence="2 6" id="KW-0812">Transmembrane</keyword>
<feature type="transmembrane region" description="Helical" evidence="6">
    <location>
        <begin position="149"/>
        <end position="171"/>
    </location>
</feature>
<dbReference type="InterPro" id="IPR011701">
    <property type="entry name" value="MFS"/>
</dbReference>
<evidence type="ECO:0000256" key="4">
    <source>
        <dbReference type="ARBA" id="ARBA00023136"/>
    </source>
</evidence>
<keyword evidence="3 6" id="KW-1133">Transmembrane helix</keyword>
<dbReference type="PROSITE" id="PS50850">
    <property type="entry name" value="MFS"/>
    <property type="match status" value="1"/>
</dbReference>
<dbReference type="Pfam" id="PF07690">
    <property type="entry name" value="MFS_1"/>
    <property type="match status" value="1"/>
</dbReference>
<evidence type="ECO:0000256" key="5">
    <source>
        <dbReference type="SAM" id="MobiDB-lite"/>
    </source>
</evidence>
<dbReference type="RefSeq" id="XP_066701300.1">
    <property type="nucleotide sequence ID" value="XM_066841438.1"/>
</dbReference>
<dbReference type="InterPro" id="IPR036259">
    <property type="entry name" value="MFS_trans_sf"/>
</dbReference>
<dbReference type="Gene3D" id="1.20.1720.10">
    <property type="entry name" value="Multidrug resistance protein D"/>
    <property type="match status" value="1"/>
</dbReference>
<feature type="transmembrane region" description="Helical" evidence="6">
    <location>
        <begin position="245"/>
        <end position="267"/>
    </location>
</feature>
<evidence type="ECO:0000256" key="3">
    <source>
        <dbReference type="ARBA" id="ARBA00022989"/>
    </source>
</evidence>
<evidence type="ECO:0000256" key="6">
    <source>
        <dbReference type="SAM" id="Phobius"/>
    </source>
</evidence>
<proteinExistence type="predicted"/>
<feature type="transmembrane region" description="Helical" evidence="6">
    <location>
        <begin position="94"/>
        <end position="113"/>
    </location>
</feature>
<feature type="transmembrane region" description="Helical" evidence="6">
    <location>
        <begin position="212"/>
        <end position="233"/>
    </location>
</feature>
<feature type="transmembrane region" description="Helical" evidence="6">
    <location>
        <begin position="62"/>
        <end position="82"/>
    </location>
</feature>
<organism evidence="8 9">
    <name type="scientific">Apiospora aurea</name>
    <dbReference type="NCBI Taxonomy" id="335848"/>
    <lineage>
        <taxon>Eukaryota</taxon>
        <taxon>Fungi</taxon>
        <taxon>Dikarya</taxon>
        <taxon>Ascomycota</taxon>
        <taxon>Pezizomycotina</taxon>
        <taxon>Sordariomycetes</taxon>
        <taxon>Xylariomycetidae</taxon>
        <taxon>Amphisphaeriales</taxon>
        <taxon>Apiosporaceae</taxon>
        <taxon>Apiospora</taxon>
    </lineage>
</organism>
<feature type="transmembrane region" description="Helical" evidence="6">
    <location>
        <begin position="451"/>
        <end position="470"/>
    </location>
</feature>
<feature type="transmembrane region" description="Helical" evidence="6">
    <location>
        <begin position="423"/>
        <end position="445"/>
    </location>
</feature>
<protein>
    <submittedName>
        <fullName evidence="8">Drug resistance transporter EmrB/QacA subfamily</fullName>
    </submittedName>
</protein>
<accession>A0ABR1QHC1</accession>
<dbReference type="InterPro" id="IPR020846">
    <property type="entry name" value="MFS_dom"/>
</dbReference>